<evidence type="ECO:0000313" key="2">
    <source>
        <dbReference type="Proteomes" id="UP001158500"/>
    </source>
</evidence>
<name>A0AA42P5S9_STUST</name>
<gene>
    <name evidence="1" type="ORF">N5C32_00185</name>
</gene>
<organism evidence="1 2">
    <name type="scientific">Stutzerimonas stutzeri</name>
    <name type="common">Pseudomonas stutzeri</name>
    <dbReference type="NCBI Taxonomy" id="316"/>
    <lineage>
        <taxon>Bacteria</taxon>
        <taxon>Pseudomonadati</taxon>
        <taxon>Pseudomonadota</taxon>
        <taxon>Gammaproteobacteria</taxon>
        <taxon>Pseudomonadales</taxon>
        <taxon>Pseudomonadaceae</taxon>
        <taxon>Stutzerimonas</taxon>
    </lineage>
</organism>
<sequence length="67" mass="7714">MYANSEDKRSIPRKVRFSPAIDRILQKASHRAGMQHATFLYELIEFGIENGALDELIREHQRKTSAA</sequence>
<dbReference type="RefSeq" id="WP_279640932.1">
    <property type="nucleotide sequence ID" value="NZ_JAOCAE010000001.1"/>
</dbReference>
<evidence type="ECO:0000313" key="1">
    <source>
        <dbReference type="EMBL" id="MDH1234453.1"/>
    </source>
</evidence>
<dbReference type="AlphaFoldDB" id="A0AA42P5S9"/>
<protein>
    <submittedName>
        <fullName evidence="1">Uncharacterized protein</fullName>
    </submittedName>
</protein>
<dbReference type="Proteomes" id="UP001158500">
    <property type="component" value="Unassembled WGS sequence"/>
</dbReference>
<dbReference type="EMBL" id="JAOCAE010000001">
    <property type="protein sequence ID" value="MDH1234453.1"/>
    <property type="molecule type" value="Genomic_DNA"/>
</dbReference>
<reference evidence="1" key="1">
    <citation type="submission" date="2022-09" db="EMBL/GenBank/DDBJ databases">
        <title>Intensive care unit water sources are persistently colonized with multi-drug resistant bacteria and are the site of extensive horizontal gene transfer of antibiotic resistance genes.</title>
        <authorList>
            <person name="Diorio-Toth L."/>
        </authorList>
    </citation>
    <scope>NUCLEOTIDE SEQUENCE</scope>
    <source>
        <strain evidence="1">GD03947</strain>
    </source>
</reference>
<proteinExistence type="predicted"/>
<comment type="caution">
    <text evidence="1">The sequence shown here is derived from an EMBL/GenBank/DDBJ whole genome shotgun (WGS) entry which is preliminary data.</text>
</comment>
<accession>A0AA42P5S9</accession>